<dbReference type="PANTHER" id="PTHR47599:SF3">
    <property type="entry name" value="CELL-TO-CELL MOVEMENT PROTEIN"/>
    <property type="match status" value="1"/>
</dbReference>
<evidence type="ECO:0000256" key="1">
    <source>
        <dbReference type="ARBA" id="ARBA00023054"/>
    </source>
</evidence>
<dbReference type="AlphaFoldDB" id="A0ABD1V4B2"/>
<dbReference type="Proteomes" id="UP001604336">
    <property type="component" value="Unassembled WGS sequence"/>
</dbReference>
<feature type="compositionally biased region" description="Basic and acidic residues" evidence="2">
    <location>
        <begin position="135"/>
        <end position="145"/>
    </location>
</feature>
<accession>A0ABD1V4B2</accession>
<reference evidence="4" key="1">
    <citation type="submission" date="2024-07" db="EMBL/GenBank/DDBJ databases">
        <title>Two chromosome-level genome assemblies of Korean endemic species Abeliophyllum distichum and Forsythia ovata (Oleaceae).</title>
        <authorList>
            <person name="Jang H."/>
        </authorList>
    </citation>
    <scope>NUCLEOTIDE SEQUENCE [LARGE SCALE GENOMIC DNA]</scope>
</reference>
<dbReference type="PANTHER" id="PTHR47599">
    <property type="entry name" value="CELL-TO-CELL MOVEMENT PROTEIN"/>
    <property type="match status" value="1"/>
</dbReference>
<evidence type="ECO:0000256" key="2">
    <source>
        <dbReference type="SAM" id="MobiDB-lite"/>
    </source>
</evidence>
<proteinExistence type="predicted"/>
<keyword evidence="1" id="KW-0175">Coiled coil</keyword>
<evidence type="ECO:0000313" key="4">
    <source>
        <dbReference type="Proteomes" id="UP001604336"/>
    </source>
</evidence>
<organism evidence="3 4">
    <name type="scientific">Abeliophyllum distichum</name>
    <dbReference type="NCBI Taxonomy" id="126358"/>
    <lineage>
        <taxon>Eukaryota</taxon>
        <taxon>Viridiplantae</taxon>
        <taxon>Streptophyta</taxon>
        <taxon>Embryophyta</taxon>
        <taxon>Tracheophyta</taxon>
        <taxon>Spermatophyta</taxon>
        <taxon>Magnoliopsida</taxon>
        <taxon>eudicotyledons</taxon>
        <taxon>Gunneridae</taxon>
        <taxon>Pentapetalae</taxon>
        <taxon>asterids</taxon>
        <taxon>lamiids</taxon>
        <taxon>Lamiales</taxon>
        <taxon>Oleaceae</taxon>
        <taxon>Forsythieae</taxon>
        <taxon>Abeliophyllum</taxon>
    </lineage>
</organism>
<dbReference type="InterPro" id="IPR051596">
    <property type="entry name" value="Caulimoviridae_Movement"/>
</dbReference>
<dbReference type="EMBL" id="JBFOLK010000002">
    <property type="protein sequence ID" value="KAL2532072.1"/>
    <property type="molecule type" value="Genomic_DNA"/>
</dbReference>
<name>A0ABD1V4B2_9LAMI</name>
<dbReference type="InterPro" id="IPR028919">
    <property type="entry name" value="Viral_movement"/>
</dbReference>
<dbReference type="Pfam" id="PF01107">
    <property type="entry name" value="MP"/>
    <property type="match status" value="1"/>
</dbReference>
<feature type="region of interest" description="Disordered" evidence="2">
    <location>
        <begin position="126"/>
        <end position="151"/>
    </location>
</feature>
<comment type="caution">
    <text evidence="3">The sequence shown here is derived from an EMBL/GenBank/DDBJ whole genome shotgun (WGS) entry which is preliminary data.</text>
</comment>
<sequence length="159" mass="17693">MMSLIDERIQNPVEGCLGSLSGNLACGKLIFTVHPRLSVSLHDQDFDGILSFVHKYGRTDLVKDNNVPFSISYLVRKNLENIYETSQDLGLLNVLLAFEDSELDQVISIVRKIDIGNKDIVMTAKSVGDGPSDSRPFEIPEKSDSSSEDEEEIWCLCQA</sequence>
<keyword evidence="4" id="KW-1185">Reference proteome</keyword>
<evidence type="ECO:0000313" key="3">
    <source>
        <dbReference type="EMBL" id="KAL2532072.1"/>
    </source>
</evidence>
<protein>
    <submittedName>
        <fullName evidence="3">Uncharacterized protein</fullName>
    </submittedName>
</protein>
<gene>
    <name evidence="3" type="ORF">Adt_05423</name>
</gene>